<protein>
    <submittedName>
        <fullName evidence="1">Zn-ribbon-containing, possibly RNA-binding protein and truncated derivatives</fullName>
    </submittedName>
</protein>
<evidence type="ECO:0000313" key="1">
    <source>
        <dbReference type="EMBL" id="STO56396.1"/>
    </source>
</evidence>
<dbReference type="InterPro" id="IPR007922">
    <property type="entry name" value="DciA-like"/>
</dbReference>
<organism evidence="1 2">
    <name type="scientific">Grimontia hollisae</name>
    <name type="common">Vibrio hollisae</name>
    <dbReference type="NCBI Taxonomy" id="673"/>
    <lineage>
        <taxon>Bacteria</taxon>
        <taxon>Pseudomonadati</taxon>
        <taxon>Pseudomonadota</taxon>
        <taxon>Gammaproteobacteria</taxon>
        <taxon>Vibrionales</taxon>
        <taxon>Vibrionaceae</taxon>
        <taxon>Grimontia</taxon>
    </lineage>
</organism>
<evidence type="ECO:0000313" key="2">
    <source>
        <dbReference type="Proteomes" id="UP000254512"/>
    </source>
</evidence>
<sequence length="154" mass="16928">MRDHRPQAAQALLENALTGQIHQRAMALAKLNQQVQAVLPPASAKQCRVANYRDGILVLECGSSTWATRLNYDRQTLMSSLRQGPLPSLMTIEIKVNPALAIDISKKGREKEAAKQTRKVSPMAAEYLKAIAEAAPDKVKKKLEAIAALSKRED</sequence>
<accession>A0A377HJU4</accession>
<dbReference type="Proteomes" id="UP000254512">
    <property type="component" value="Unassembled WGS sequence"/>
</dbReference>
<dbReference type="STRING" id="673.AL542_07430"/>
<name>A0A377HJU4_GRIHO</name>
<dbReference type="AlphaFoldDB" id="A0A377HJU4"/>
<dbReference type="RefSeq" id="WP_005502117.1">
    <property type="nucleotide sequence ID" value="NZ_CABMOB010000001.1"/>
</dbReference>
<proteinExistence type="predicted"/>
<dbReference type="EMBL" id="UGHD01000002">
    <property type="protein sequence ID" value="STO56396.1"/>
    <property type="molecule type" value="Genomic_DNA"/>
</dbReference>
<dbReference type="Pfam" id="PF05258">
    <property type="entry name" value="DciA"/>
    <property type="match status" value="1"/>
</dbReference>
<gene>
    <name evidence="1" type="ORF">NCTC11645_00735</name>
</gene>
<dbReference type="GeneID" id="58895740"/>
<dbReference type="KEGG" id="gho:AL542_07430"/>
<reference evidence="1 2" key="1">
    <citation type="submission" date="2018-06" db="EMBL/GenBank/DDBJ databases">
        <authorList>
            <consortium name="Pathogen Informatics"/>
            <person name="Doyle S."/>
        </authorList>
    </citation>
    <scope>NUCLEOTIDE SEQUENCE [LARGE SCALE GENOMIC DNA]</scope>
    <source>
        <strain evidence="1 2">NCTC11645</strain>
    </source>
</reference>